<feature type="chain" id="PRO_5012478203" description="Secreted protein" evidence="1">
    <location>
        <begin position="20"/>
        <end position="149"/>
    </location>
</feature>
<protein>
    <recommendedName>
        <fullName evidence="4">Secreted protein</fullName>
    </recommendedName>
</protein>
<dbReference type="Proteomes" id="UP000184207">
    <property type="component" value="Unassembled WGS sequence"/>
</dbReference>
<dbReference type="STRING" id="1121883.SAMN02745226_01134"/>
<proteinExistence type="predicted"/>
<feature type="signal peptide" evidence="1">
    <location>
        <begin position="1"/>
        <end position="19"/>
    </location>
</feature>
<evidence type="ECO:0000256" key="1">
    <source>
        <dbReference type="SAM" id="SignalP"/>
    </source>
</evidence>
<keyword evidence="1" id="KW-0732">Signal</keyword>
<keyword evidence="3" id="KW-1185">Reference proteome</keyword>
<accession>A0A1M7SQ90</accession>
<organism evidence="2 3">
    <name type="scientific">Fervidobacterium gondwanense DSM 13020</name>
    <dbReference type="NCBI Taxonomy" id="1121883"/>
    <lineage>
        <taxon>Bacteria</taxon>
        <taxon>Thermotogati</taxon>
        <taxon>Thermotogota</taxon>
        <taxon>Thermotogae</taxon>
        <taxon>Thermotogales</taxon>
        <taxon>Fervidobacteriaceae</taxon>
        <taxon>Fervidobacterium</taxon>
    </lineage>
</organism>
<gene>
    <name evidence="2" type="ORF">SAMN02745226_01134</name>
</gene>
<reference evidence="3" key="1">
    <citation type="submission" date="2016-12" db="EMBL/GenBank/DDBJ databases">
        <authorList>
            <person name="Varghese N."/>
            <person name="Submissions S."/>
        </authorList>
    </citation>
    <scope>NUCLEOTIDE SEQUENCE [LARGE SCALE GENOMIC DNA]</scope>
    <source>
        <strain evidence="3">DSM 13020</strain>
    </source>
</reference>
<dbReference type="EMBL" id="FRDJ01000005">
    <property type="protein sequence ID" value="SHN60665.1"/>
    <property type="molecule type" value="Genomic_DNA"/>
</dbReference>
<dbReference type="RefSeq" id="WP_072759289.1">
    <property type="nucleotide sequence ID" value="NZ_FRDJ01000005.1"/>
</dbReference>
<sequence length="149" mass="16382">MKKLLIVLLIVLVFTEFVAAGSTTIQMSSSGQWSQTLKFSVKHKIVVTWEYDVSSTFLVDYDTGTASVGDIQFWSNKKFKLYYAIGNQLPTGLGISAVQVGTQVLSDNANSPTEVPTKSLAGVLSVTFTGYTDIEDDFDVKLDFTFLPF</sequence>
<dbReference type="AlphaFoldDB" id="A0A1M7SQ90"/>
<evidence type="ECO:0000313" key="2">
    <source>
        <dbReference type="EMBL" id="SHN60665.1"/>
    </source>
</evidence>
<dbReference type="OrthoDB" id="45852at2"/>
<evidence type="ECO:0000313" key="3">
    <source>
        <dbReference type="Proteomes" id="UP000184207"/>
    </source>
</evidence>
<evidence type="ECO:0008006" key="4">
    <source>
        <dbReference type="Google" id="ProtNLM"/>
    </source>
</evidence>
<name>A0A1M7SQ90_FERGO</name>